<dbReference type="Proteomes" id="UP001186974">
    <property type="component" value="Unassembled WGS sequence"/>
</dbReference>
<name>A0ACC3DCM3_9PEZI</name>
<proteinExistence type="predicted"/>
<reference evidence="1" key="1">
    <citation type="submission" date="2024-09" db="EMBL/GenBank/DDBJ databases">
        <title>Black Yeasts Isolated from many extreme environments.</title>
        <authorList>
            <person name="Coleine C."/>
            <person name="Stajich J.E."/>
            <person name="Selbmann L."/>
        </authorList>
    </citation>
    <scope>NUCLEOTIDE SEQUENCE</scope>
    <source>
        <strain evidence="1">CCFEE 5737</strain>
    </source>
</reference>
<evidence type="ECO:0000313" key="1">
    <source>
        <dbReference type="EMBL" id="KAK3065321.1"/>
    </source>
</evidence>
<protein>
    <submittedName>
        <fullName evidence="1">Uncharacterized protein</fullName>
    </submittedName>
</protein>
<comment type="caution">
    <text evidence="1">The sequence shown here is derived from an EMBL/GenBank/DDBJ whole genome shotgun (WGS) entry which is preliminary data.</text>
</comment>
<keyword evidence="2" id="KW-1185">Reference proteome</keyword>
<gene>
    <name evidence="1" type="ORF">LTS18_001072</name>
</gene>
<sequence length="736" mass="79708">MSIFSKIKGAKKAAEDHKKAQQNPQPADKPKEAYKHVPTHAGQDAATSNVGTPTEMKERIRQSYNRANTTNSSTGTDLSVFARANLARHSSGDLASSYNKGKGSARSSNEYTYRNLAGVSRVSSDISVPTRGSLSARSSFEMLKSNGMSSRTSSDMSLTSTQHRHAPFPPPAGRGRRTFPSYGSSSSVARISSPLAHGESVLEEDEEAEGSAGSSDNSPVDSSKTSTTSRSSKSSRSVILEMKRTVPPPRQQQSLSKTKSHEPLRTQTVAAEPAVSPVPESAVVLQAPPPAVASDQTHHAITSDWVVPYSSPFAYSEKEMPRNSKPDVSPDVHATIAEDGMFDVHSIISAFSDLPDLSINQPADREGNMKSVSNDTPANANPQSPMELRSDSVHRDSIVSHQRGSSGTSTDYFNSQGSPKQKQPALMQPKPVQVEEEWVPNYGAAFHGRQSLAASSPFNSPMNNPPILTAAEQEHEAELMRFAEEEAALAEAEAEVQRKREELRRRREAQSQPRHSLNGAGHDNTAMANKITNAMPYNDYNRTSRASKASKVNAEAASPLSSASNSPSRASTGQLDSARRSRSGVSWGAHTVIHEDVPLEQSSPIWPQPPSSSPLNAPTAPRFRESFDGPIPHPHMPTPHTSQGSFGHSYDSIQGGPPPQFIGRPVGQTPRDFSNGNQYSYPGHPNFPRPMETAPQIPQRAHSDATQLANDKRLKKERSRSSFSWFGKRNSQVAAH</sequence>
<evidence type="ECO:0000313" key="2">
    <source>
        <dbReference type="Proteomes" id="UP001186974"/>
    </source>
</evidence>
<dbReference type="EMBL" id="JAWDJW010006339">
    <property type="protein sequence ID" value="KAK3065321.1"/>
    <property type="molecule type" value="Genomic_DNA"/>
</dbReference>
<accession>A0ACC3DCM3</accession>
<organism evidence="1 2">
    <name type="scientific">Coniosporium uncinatum</name>
    <dbReference type="NCBI Taxonomy" id="93489"/>
    <lineage>
        <taxon>Eukaryota</taxon>
        <taxon>Fungi</taxon>
        <taxon>Dikarya</taxon>
        <taxon>Ascomycota</taxon>
        <taxon>Pezizomycotina</taxon>
        <taxon>Dothideomycetes</taxon>
        <taxon>Dothideomycetes incertae sedis</taxon>
        <taxon>Coniosporium</taxon>
    </lineage>
</organism>